<dbReference type="EMBL" id="CAJNDS010002531">
    <property type="protein sequence ID" value="CAE7514436.1"/>
    <property type="molecule type" value="Genomic_DNA"/>
</dbReference>
<dbReference type="Proteomes" id="UP000604046">
    <property type="component" value="Unassembled WGS sequence"/>
</dbReference>
<accession>A0A812T7V8</accession>
<sequence length="590" mass="66086">MSPQNGISKYSQKAEHFDKAAVRKHTAHVAAWIAYGPEGRIPEVEELELLKKFIDKVGAGLLPSRLNEVLPDAQAVLRMVVSTGQAGEGWKQAERKLRASLRKFRCCRELADKAAAKQAADEKVEEIVMVSDSDAAETGPQPEEAVLLHVDEDDDLETFAASEQHLQLVSKMNEWGFLDDAQRVERLQQAEAAARRRRKNVSQEELAEVLNTAAAALAAPRRRATWREVDSEGSEEAKTATQPQGPKFDLQRRVRALLLDALNLWRTKQYNCSAIAHVLDFVQVKISKFEDNVGEIGGAAAGAVWVSIQQAIDDMLNGEEMQTGDFALPAAMAADTLTRRLGRQRSMHCAEENESSAECFPAAKTRAARGPSTRLERQSGIQGISWNTSTPGWRVSWQEDGRPRRLQFSISKFLKQGLSEELADQSALQEAKDCREELVRQGKLQPPKPRLEKSSLVRGVSFSRTQQKWRVDFEDPAERKRVFGGSFATQNEAEARAREMARKSGVPAEVEVVPARKLSEMPHFEPLGPQKGIWWRLGEQCWHATLRVCGKTKNMRFRPTNSSEGEVAKAWKTAVAWRQQQKENKQAKIH</sequence>
<comment type="caution">
    <text evidence="2">The sequence shown here is derived from an EMBL/GenBank/DDBJ whole genome shotgun (WGS) entry which is preliminary data.</text>
</comment>
<evidence type="ECO:0000313" key="3">
    <source>
        <dbReference type="Proteomes" id="UP000604046"/>
    </source>
</evidence>
<feature type="region of interest" description="Disordered" evidence="1">
    <location>
        <begin position="224"/>
        <end position="246"/>
    </location>
</feature>
<evidence type="ECO:0000256" key="1">
    <source>
        <dbReference type="SAM" id="MobiDB-lite"/>
    </source>
</evidence>
<proteinExistence type="predicted"/>
<organism evidence="2 3">
    <name type="scientific">Symbiodinium natans</name>
    <dbReference type="NCBI Taxonomy" id="878477"/>
    <lineage>
        <taxon>Eukaryota</taxon>
        <taxon>Sar</taxon>
        <taxon>Alveolata</taxon>
        <taxon>Dinophyceae</taxon>
        <taxon>Suessiales</taxon>
        <taxon>Symbiodiniaceae</taxon>
        <taxon>Symbiodinium</taxon>
    </lineage>
</organism>
<evidence type="ECO:0000313" key="2">
    <source>
        <dbReference type="EMBL" id="CAE7514436.1"/>
    </source>
</evidence>
<dbReference type="Gene3D" id="1.20.5.2050">
    <property type="match status" value="2"/>
</dbReference>
<keyword evidence="3" id="KW-1185">Reference proteome</keyword>
<name>A0A812T7V8_9DINO</name>
<feature type="compositionally biased region" description="Basic and acidic residues" evidence="1">
    <location>
        <begin position="225"/>
        <end position="238"/>
    </location>
</feature>
<reference evidence="2" key="1">
    <citation type="submission" date="2021-02" db="EMBL/GenBank/DDBJ databases">
        <authorList>
            <person name="Dougan E. K."/>
            <person name="Rhodes N."/>
            <person name="Thang M."/>
            <person name="Chan C."/>
        </authorList>
    </citation>
    <scope>NUCLEOTIDE SEQUENCE</scope>
</reference>
<protein>
    <submittedName>
        <fullName evidence="2">Uncharacterized protein</fullName>
    </submittedName>
</protein>
<dbReference type="AlphaFoldDB" id="A0A812T7V8"/>
<gene>
    <name evidence="2" type="ORF">SNAT2548_LOCUS28796</name>
</gene>